<keyword evidence="1" id="KW-1185">Reference proteome</keyword>
<sequence>MSAKCTTAQHRVFRFIFVIERFSQVLEVFREHLLIFRSCGHHHEDSFAIVRVTEVQGLRYQKAQGH</sequence>
<evidence type="ECO:0000313" key="2">
    <source>
        <dbReference type="WBParaSite" id="L893_g29459.t1"/>
    </source>
</evidence>
<protein>
    <submittedName>
        <fullName evidence="2">Uncharacterized protein</fullName>
    </submittedName>
</protein>
<accession>A0A1I7ZSV4</accession>
<proteinExistence type="predicted"/>
<dbReference type="WBParaSite" id="L893_g29459.t1">
    <property type="protein sequence ID" value="L893_g29459.t1"/>
    <property type="gene ID" value="L893_g29459"/>
</dbReference>
<organism evidence="1 2">
    <name type="scientific">Steinernema glaseri</name>
    <dbReference type="NCBI Taxonomy" id="37863"/>
    <lineage>
        <taxon>Eukaryota</taxon>
        <taxon>Metazoa</taxon>
        <taxon>Ecdysozoa</taxon>
        <taxon>Nematoda</taxon>
        <taxon>Chromadorea</taxon>
        <taxon>Rhabditida</taxon>
        <taxon>Tylenchina</taxon>
        <taxon>Panagrolaimomorpha</taxon>
        <taxon>Strongyloidoidea</taxon>
        <taxon>Steinernematidae</taxon>
        <taxon>Steinernema</taxon>
    </lineage>
</organism>
<name>A0A1I7ZSV4_9BILA</name>
<dbReference type="AlphaFoldDB" id="A0A1I7ZSV4"/>
<dbReference type="Proteomes" id="UP000095287">
    <property type="component" value="Unplaced"/>
</dbReference>
<evidence type="ECO:0000313" key="1">
    <source>
        <dbReference type="Proteomes" id="UP000095287"/>
    </source>
</evidence>
<reference evidence="2" key="1">
    <citation type="submission" date="2016-11" db="UniProtKB">
        <authorList>
            <consortium name="WormBaseParasite"/>
        </authorList>
    </citation>
    <scope>IDENTIFICATION</scope>
</reference>